<organism evidence="1 2">
    <name type="scientific">Faecalibacterium langellae</name>
    <dbReference type="NCBI Taxonomy" id="3435293"/>
    <lineage>
        <taxon>Bacteria</taxon>
        <taxon>Bacillati</taxon>
        <taxon>Bacillota</taxon>
        <taxon>Clostridia</taxon>
        <taxon>Eubacteriales</taxon>
        <taxon>Oscillospiraceae</taxon>
        <taxon>Faecalibacterium</taxon>
    </lineage>
</organism>
<proteinExistence type="predicted"/>
<gene>
    <name evidence="1" type="ORF">CGS49_04995</name>
</gene>
<dbReference type="Proteomes" id="UP000220959">
    <property type="component" value="Unassembled WGS sequence"/>
</dbReference>
<evidence type="ECO:0000313" key="2">
    <source>
        <dbReference type="Proteomes" id="UP000220959"/>
    </source>
</evidence>
<comment type="caution">
    <text evidence="1">The sequence shown here is derived from an EMBL/GenBank/DDBJ whole genome shotgun (WGS) entry which is preliminary data.</text>
</comment>
<sequence length="204" mass="20898">MIYCLTGKIVKKSMNAVVLSCGGVGYYAQCPASVAGALPGVGKEATIYTVMSVTENDVSLYGFATEQQQACFELLTSVSGVGAKVGLAILSVMEPDRVALAISAGDHKAFKSASGVGPKLAQRIVLELKDKVAKGFVDGISLEDVAGASADTPATQGSSQAIAALVSLGYSQSEAALAISKIDPTLPVEEIIKLALRSMAAGRR</sequence>
<accession>A0ACC9D0Q1</accession>
<name>A0ACC9D0Q1_9FIRM</name>
<protein>
    <submittedName>
        <fullName evidence="1">Holliday junction branch migration protein RuvA</fullName>
    </submittedName>
</protein>
<reference evidence="1 2" key="1">
    <citation type="journal article" date="2017" name="Front. Microbiol.">
        <title>New Insights into the Diversity of the Genus Faecalibacterium.</title>
        <authorList>
            <person name="Benevides L."/>
            <person name="Burman S."/>
            <person name="Martin R."/>
            <person name="Robert V."/>
            <person name="Thomas M."/>
            <person name="Miquel S."/>
            <person name="Chain F."/>
            <person name="Sokol H."/>
            <person name="Bermudez-Humaran L.G."/>
            <person name="Morrison M."/>
            <person name="Langella P."/>
            <person name="Azevedo V.A."/>
            <person name="Chatel J.M."/>
            <person name="Soares S."/>
        </authorList>
    </citation>
    <scope>NUCLEOTIDE SEQUENCE [LARGE SCALE GENOMIC DNA]</scope>
    <source>
        <strain evidence="2">CNCM I-4541</strain>
    </source>
</reference>
<evidence type="ECO:0000313" key="1">
    <source>
        <dbReference type="EMBL" id="PDX61577.1"/>
    </source>
</evidence>
<dbReference type="EMBL" id="NMTR01000013">
    <property type="protein sequence ID" value="PDX61577.1"/>
    <property type="molecule type" value="Genomic_DNA"/>
</dbReference>
<keyword evidence="2" id="KW-1185">Reference proteome</keyword>